<name>A0A8S9NR55_BRACR</name>
<sequence>MINGERDTMLLAQDQDPQEVLDAKRIQLAYRHPETTQHTDDDLGIGNHKRQRTTNAS</sequence>
<evidence type="ECO:0000313" key="2">
    <source>
        <dbReference type="EMBL" id="KAF3503523.1"/>
    </source>
</evidence>
<evidence type="ECO:0000256" key="1">
    <source>
        <dbReference type="SAM" id="MobiDB-lite"/>
    </source>
</evidence>
<accession>A0A8S9NR55</accession>
<proteinExistence type="predicted"/>
<dbReference type="EMBL" id="QGKX02001621">
    <property type="protein sequence ID" value="KAF3503523.1"/>
    <property type="molecule type" value="Genomic_DNA"/>
</dbReference>
<gene>
    <name evidence="2" type="ORF">F2Q69_00042870</name>
</gene>
<feature type="compositionally biased region" description="Basic residues" evidence="1">
    <location>
        <begin position="47"/>
        <end position="57"/>
    </location>
</feature>
<feature type="region of interest" description="Disordered" evidence="1">
    <location>
        <begin position="30"/>
        <end position="57"/>
    </location>
</feature>
<protein>
    <submittedName>
        <fullName evidence="2">Uncharacterized protein</fullName>
    </submittedName>
</protein>
<dbReference type="AlphaFoldDB" id="A0A8S9NR55"/>
<organism evidence="2 3">
    <name type="scientific">Brassica cretica</name>
    <name type="common">Mustard</name>
    <dbReference type="NCBI Taxonomy" id="69181"/>
    <lineage>
        <taxon>Eukaryota</taxon>
        <taxon>Viridiplantae</taxon>
        <taxon>Streptophyta</taxon>
        <taxon>Embryophyta</taxon>
        <taxon>Tracheophyta</taxon>
        <taxon>Spermatophyta</taxon>
        <taxon>Magnoliopsida</taxon>
        <taxon>eudicotyledons</taxon>
        <taxon>Gunneridae</taxon>
        <taxon>Pentapetalae</taxon>
        <taxon>rosids</taxon>
        <taxon>malvids</taxon>
        <taxon>Brassicales</taxon>
        <taxon>Brassicaceae</taxon>
        <taxon>Brassiceae</taxon>
        <taxon>Brassica</taxon>
    </lineage>
</organism>
<comment type="caution">
    <text evidence="2">The sequence shown here is derived from an EMBL/GenBank/DDBJ whole genome shotgun (WGS) entry which is preliminary data.</text>
</comment>
<reference evidence="2" key="1">
    <citation type="submission" date="2019-12" db="EMBL/GenBank/DDBJ databases">
        <title>Genome sequencing and annotation of Brassica cretica.</title>
        <authorList>
            <person name="Studholme D.J."/>
            <person name="Sarris P."/>
        </authorList>
    </citation>
    <scope>NUCLEOTIDE SEQUENCE</scope>
    <source>
        <strain evidence="2">PFS-109/04</strain>
        <tissue evidence="2">Leaf</tissue>
    </source>
</reference>
<dbReference type="Proteomes" id="UP000712600">
    <property type="component" value="Unassembled WGS sequence"/>
</dbReference>
<evidence type="ECO:0000313" key="3">
    <source>
        <dbReference type="Proteomes" id="UP000712600"/>
    </source>
</evidence>
<feature type="compositionally biased region" description="Basic and acidic residues" evidence="1">
    <location>
        <begin position="30"/>
        <end position="41"/>
    </location>
</feature>